<dbReference type="PANTHER" id="PTHR30531">
    <property type="entry name" value="FLAGELLAR BIOSYNTHETIC PROTEIN FLHB"/>
    <property type="match status" value="1"/>
</dbReference>
<gene>
    <name evidence="13 15" type="primary">flhB</name>
    <name evidence="15" type="ORF">C3942_08560</name>
</gene>
<comment type="caution">
    <text evidence="15">The sequence shown here is derived from an EMBL/GenBank/DDBJ whole genome shotgun (WGS) entry which is preliminary data.</text>
</comment>
<keyword evidence="15" id="KW-0969">Cilium</keyword>
<comment type="similarity">
    <text evidence="2 13">Belongs to the type III secretion exporter family.</text>
</comment>
<keyword evidence="7 13" id="KW-1005">Bacterial flagellum biogenesis</keyword>
<dbReference type="FunFam" id="3.40.1690.10:FF:000001">
    <property type="entry name" value="Flagellar biosynthetic protein FlhB"/>
    <property type="match status" value="1"/>
</dbReference>
<evidence type="ECO:0000256" key="4">
    <source>
        <dbReference type="ARBA" id="ARBA00022448"/>
    </source>
</evidence>
<dbReference type="EMBL" id="PSNW01000004">
    <property type="protein sequence ID" value="PPE74083.1"/>
    <property type="molecule type" value="Genomic_DNA"/>
</dbReference>
<evidence type="ECO:0000256" key="5">
    <source>
        <dbReference type="ARBA" id="ARBA00022475"/>
    </source>
</evidence>
<reference evidence="15 16" key="1">
    <citation type="submission" date="2018-02" db="EMBL/GenBank/DDBJ databases">
        <title>Genome sequencing of Solimonas sp. HR-BB.</title>
        <authorList>
            <person name="Lee Y."/>
            <person name="Jeon C.O."/>
        </authorList>
    </citation>
    <scope>NUCLEOTIDE SEQUENCE [LARGE SCALE GENOMIC DNA]</scope>
    <source>
        <strain evidence="15 16">HR-BB</strain>
    </source>
</reference>
<keyword evidence="8 13" id="KW-0653">Protein transport</keyword>
<evidence type="ECO:0000256" key="1">
    <source>
        <dbReference type="ARBA" id="ARBA00004651"/>
    </source>
</evidence>
<feature type="region of interest" description="Disordered" evidence="14">
    <location>
        <begin position="1"/>
        <end position="27"/>
    </location>
</feature>
<evidence type="ECO:0000256" key="14">
    <source>
        <dbReference type="SAM" id="MobiDB-lite"/>
    </source>
</evidence>
<dbReference type="InterPro" id="IPR029025">
    <property type="entry name" value="T3SS_substrate_exporter_C"/>
</dbReference>
<dbReference type="InterPro" id="IPR006135">
    <property type="entry name" value="T3SS_substrate_exporter"/>
</dbReference>
<keyword evidence="6 13" id="KW-0812">Transmembrane</keyword>
<evidence type="ECO:0000256" key="6">
    <source>
        <dbReference type="ARBA" id="ARBA00022692"/>
    </source>
</evidence>
<keyword evidence="11 13" id="KW-1006">Bacterial flagellum protein export</keyword>
<sequence length="376" mass="41209">MAESGGQERTERATPKRQRDARKRGDIPRSRELGTAMVLAVGVGALWAFGGAIARRCASLMSEGLKIDPAVLESPQRLPALFGEALVSSLWVLLPLMVAVMGAVFAAPLLLGGLNFSVEALKPDFGRLNPVAGFGRIFSKNSLMELVKALLKFALLGGLASMFLWLSHDEFRGLSLEDPRAAIGHGLKLLLHCAFWLLGGLLLLAFIDAPYQWLAYQKKLRMTRQEVREEMKESEGRPEVKAKIRQMQHQMASRRMMEQVPTADVIVTNPTHYAVALKYSAGEMRAPKVIAKGADEIAATIRQLAAEHRIPVVSAPPLARALYRSTKLDQEIPAPLYEAVAQVLTYIYRLRQWRSGPAPALPAIVDVPGGEPDPVP</sequence>
<evidence type="ECO:0000313" key="15">
    <source>
        <dbReference type="EMBL" id="PPE74083.1"/>
    </source>
</evidence>
<dbReference type="GO" id="GO:0005886">
    <property type="term" value="C:plasma membrane"/>
    <property type="evidence" value="ECO:0007669"/>
    <property type="project" value="UniProtKB-SubCell"/>
</dbReference>
<accession>A0A2S5TGH4</accession>
<name>A0A2S5TGH4_9GAMM</name>
<keyword evidence="15" id="KW-0966">Cell projection</keyword>
<keyword evidence="9 13" id="KW-1133">Transmembrane helix</keyword>
<comment type="function">
    <text evidence="12 13">Required for formation of the rod structure in the basal body of the flagellar apparatus. Together with FliI and FliH, may constitute the export apparatus of flagellin.</text>
</comment>
<dbReference type="Gene3D" id="3.40.1690.10">
    <property type="entry name" value="secretion proteins EscU"/>
    <property type="match status" value="1"/>
</dbReference>
<evidence type="ECO:0000256" key="9">
    <source>
        <dbReference type="ARBA" id="ARBA00022989"/>
    </source>
</evidence>
<proteinExistence type="inferred from homology"/>
<evidence type="ECO:0000313" key="16">
    <source>
        <dbReference type="Proteomes" id="UP000238220"/>
    </source>
</evidence>
<feature type="transmembrane region" description="Helical" evidence="13">
    <location>
        <begin position="146"/>
        <end position="166"/>
    </location>
</feature>
<evidence type="ECO:0000256" key="13">
    <source>
        <dbReference type="RuleBase" id="RU364091"/>
    </source>
</evidence>
<dbReference type="GO" id="GO:0009306">
    <property type="term" value="P:protein secretion"/>
    <property type="evidence" value="ECO:0007669"/>
    <property type="project" value="InterPro"/>
</dbReference>
<dbReference type="Proteomes" id="UP000238220">
    <property type="component" value="Unassembled WGS sequence"/>
</dbReference>
<dbReference type="InterPro" id="IPR006136">
    <property type="entry name" value="FlhB"/>
</dbReference>
<evidence type="ECO:0000256" key="11">
    <source>
        <dbReference type="ARBA" id="ARBA00023225"/>
    </source>
</evidence>
<evidence type="ECO:0000256" key="3">
    <source>
        <dbReference type="ARBA" id="ARBA00021622"/>
    </source>
</evidence>
<dbReference type="OrthoDB" id="9807950at2"/>
<keyword evidence="10 13" id="KW-0472">Membrane</keyword>
<dbReference type="PRINTS" id="PR00950">
    <property type="entry name" value="TYPE3IMSPROT"/>
</dbReference>
<dbReference type="PANTHER" id="PTHR30531:SF12">
    <property type="entry name" value="FLAGELLAR BIOSYNTHETIC PROTEIN FLHB"/>
    <property type="match status" value="1"/>
</dbReference>
<feature type="transmembrane region" description="Helical" evidence="13">
    <location>
        <begin position="90"/>
        <end position="112"/>
    </location>
</feature>
<keyword evidence="15" id="KW-0282">Flagellum</keyword>
<dbReference type="Gene3D" id="6.10.250.2080">
    <property type="match status" value="1"/>
</dbReference>
<evidence type="ECO:0000256" key="12">
    <source>
        <dbReference type="ARBA" id="ARBA00025078"/>
    </source>
</evidence>
<evidence type="ECO:0000256" key="7">
    <source>
        <dbReference type="ARBA" id="ARBA00022795"/>
    </source>
</evidence>
<feature type="transmembrane region" description="Helical" evidence="13">
    <location>
        <begin position="189"/>
        <end position="214"/>
    </location>
</feature>
<dbReference type="AlphaFoldDB" id="A0A2S5TGH4"/>
<evidence type="ECO:0000256" key="2">
    <source>
        <dbReference type="ARBA" id="ARBA00010690"/>
    </source>
</evidence>
<keyword evidence="5 13" id="KW-1003">Cell membrane</keyword>
<dbReference type="GO" id="GO:0044780">
    <property type="term" value="P:bacterial-type flagellum assembly"/>
    <property type="evidence" value="ECO:0007669"/>
    <property type="project" value="InterPro"/>
</dbReference>
<protein>
    <recommendedName>
        <fullName evidence="3 13">Flagellar biosynthetic protein FlhB</fullName>
    </recommendedName>
</protein>
<dbReference type="RefSeq" id="WP_104229971.1">
    <property type="nucleotide sequence ID" value="NZ_PSNW01000004.1"/>
</dbReference>
<dbReference type="SUPFAM" id="SSF160544">
    <property type="entry name" value="EscU C-terminal domain-like"/>
    <property type="match status" value="1"/>
</dbReference>
<evidence type="ECO:0000256" key="10">
    <source>
        <dbReference type="ARBA" id="ARBA00023136"/>
    </source>
</evidence>
<comment type="subcellular location">
    <subcellularLocation>
        <location evidence="1">Cell membrane</location>
        <topology evidence="1">Multi-pass membrane protein</topology>
    </subcellularLocation>
</comment>
<keyword evidence="16" id="KW-1185">Reference proteome</keyword>
<organism evidence="15 16">
    <name type="scientific">Solimonas fluminis</name>
    <dbReference type="NCBI Taxonomy" id="2086571"/>
    <lineage>
        <taxon>Bacteria</taxon>
        <taxon>Pseudomonadati</taxon>
        <taxon>Pseudomonadota</taxon>
        <taxon>Gammaproteobacteria</taxon>
        <taxon>Nevskiales</taxon>
        <taxon>Nevskiaceae</taxon>
        <taxon>Solimonas</taxon>
    </lineage>
</organism>
<evidence type="ECO:0000256" key="8">
    <source>
        <dbReference type="ARBA" id="ARBA00022927"/>
    </source>
</evidence>
<feature type="transmembrane region" description="Helical" evidence="13">
    <location>
        <begin position="33"/>
        <end position="54"/>
    </location>
</feature>
<keyword evidence="4 13" id="KW-0813">Transport</keyword>
<dbReference type="Pfam" id="PF01312">
    <property type="entry name" value="Bac_export_2"/>
    <property type="match status" value="1"/>
</dbReference>
<dbReference type="NCBIfam" id="TIGR00328">
    <property type="entry name" value="flhB"/>
    <property type="match status" value="1"/>
</dbReference>